<evidence type="ECO:0000256" key="3">
    <source>
        <dbReference type="ARBA" id="ARBA00006602"/>
    </source>
</evidence>
<name>A0ABZ1C2U2_9FIRM</name>
<evidence type="ECO:0000313" key="11">
    <source>
        <dbReference type="EMBL" id="WRP18448.1"/>
    </source>
</evidence>
<organism evidence="11 12">
    <name type="scientific">Carboxydichorda subterranea</name>
    <dbReference type="NCBI Taxonomy" id="3109565"/>
    <lineage>
        <taxon>Bacteria</taxon>
        <taxon>Bacillati</taxon>
        <taxon>Bacillota</taxon>
        <taxon>Limnochordia</taxon>
        <taxon>Limnochordales</taxon>
        <taxon>Geochordaceae</taxon>
        <taxon>Carboxydichorda</taxon>
    </lineage>
</organism>
<evidence type="ECO:0000256" key="1">
    <source>
        <dbReference type="ARBA" id="ARBA00003041"/>
    </source>
</evidence>
<keyword evidence="12" id="KW-1185">Reference proteome</keyword>
<evidence type="ECO:0000256" key="6">
    <source>
        <dbReference type="ARBA" id="ARBA00022795"/>
    </source>
</evidence>
<dbReference type="RefSeq" id="WP_324717721.1">
    <property type="nucleotide sequence ID" value="NZ_CP141615.1"/>
</dbReference>
<evidence type="ECO:0000256" key="4">
    <source>
        <dbReference type="ARBA" id="ARBA00022448"/>
    </source>
</evidence>
<comment type="similarity">
    <text evidence="3">Belongs to the FliH family.</text>
</comment>
<dbReference type="CDD" id="cd06503">
    <property type="entry name" value="ATP-synt_Fo_b"/>
    <property type="match status" value="1"/>
</dbReference>
<dbReference type="PANTHER" id="PTHR34982:SF1">
    <property type="entry name" value="FLAGELLAR ASSEMBLY PROTEIN FLIH"/>
    <property type="match status" value="1"/>
</dbReference>
<keyword evidence="5" id="KW-0963">Cytoplasm</keyword>
<dbReference type="InterPro" id="IPR018035">
    <property type="entry name" value="Flagellar_FliH/T3SS_HrpE"/>
</dbReference>
<protein>
    <submittedName>
        <fullName evidence="11">FliH/SctL family protein</fullName>
    </submittedName>
</protein>
<keyword evidence="7" id="KW-0653">Protein transport</keyword>
<evidence type="ECO:0000256" key="2">
    <source>
        <dbReference type="ARBA" id="ARBA00004496"/>
    </source>
</evidence>
<keyword evidence="6" id="KW-1005">Bacterial flagellum biogenesis</keyword>
<accession>A0ABZ1C2U2</accession>
<feature type="region of interest" description="Disordered" evidence="9">
    <location>
        <begin position="81"/>
        <end position="100"/>
    </location>
</feature>
<feature type="domain" description="Flagellar assembly protein FliH/Type III secretion system HrpE" evidence="10">
    <location>
        <begin position="118"/>
        <end position="243"/>
    </location>
</feature>
<dbReference type="PRINTS" id="PR01003">
    <property type="entry name" value="FLGFLIH"/>
</dbReference>
<evidence type="ECO:0000259" key="10">
    <source>
        <dbReference type="Pfam" id="PF02108"/>
    </source>
</evidence>
<evidence type="ECO:0000256" key="7">
    <source>
        <dbReference type="ARBA" id="ARBA00022927"/>
    </source>
</evidence>
<evidence type="ECO:0000256" key="5">
    <source>
        <dbReference type="ARBA" id="ARBA00022490"/>
    </source>
</evidence>
<dbReference type="InterPro" id="IPR000563">
    <property type="entry name" value="Flag_FliH"/>
</dbReference>
<dbReference type="Pfam" id="PF02108">
    <property type="entry name" value="FliH"/>
    <property type="match status" value="1"/>
</dbReference>
<comment type="function">
    <text evidence="1">Needed for flagellar regrowth and assembly.</text>
</comment>
<proteinExistence type="inferred from homology"/>
<evidence type="ECO:0000256" key="8">
    <source>
        <dbReference type="ARBA" id="ARBA00023225"/>
    </source>
</evidence>
<comment type="subcellular location">
    <subcellularLocation>
        <location evidence="2">Cytoplasm</location>
    </subcellularLocation>
</comment>
<feature type="compositionally biased region" description="Basic and acidic residues" evidence="9">
    <location>
        <begin position="81"/>
        <end position="92"/>
    </location>
</feature>
<keyword evidence="8" id="KW-1006">Bacterial flagellum protein export</keyword>
<reference evidence="11 12" key="1">
    <citation type="journal article" date="2024" name="Front. Microbiol.">
        <title>Novel thermophilic genera Geochorda gen. nov. and Carboxydochorda gen. nov. from the deep terrestrial subsurface reveal the ecophysiological diversity in the class Limnochordia.</title>
        <authorList>
            <person name="Karnachuk O.V."/>
            <person name="Lukina A.P."/>
            <person name="Avakyan M.R."/>
            <person name="Kadnikov V.V."/>
            <person name="Begmatov S."/>
            <person name="Beletsky A.V."/>
            <person name="Vlasova K.G."/>
            <person name="Novikov A.A."/>
            <person name="Shcherbakova V.A."/>
            <person name="Mardanov A.V."/>
            <person name="Ravin N.V."/>
        </authorList>
    </citation>
    <scope>NUCLEOTIDE SEQUENCE [LARGE SCALE GENOMIC DNA]</scope>
    <source>
        <strain evidence="11 12">L945</strain>
    </source>
</reference>
<evidence type="ECO:0000256" key="9">
    <source>
        <dbReference type="SAM" id="MobiDB-lite"/>
    </source>
</evidence>
<keyword evidence="4" id="KW-0813">Transport</keyword>
<dbReference type="PANTHER" id="PTHR34982">
    <property type="entry name" value="YOP PROTEINS TRANSLOCATION PROTEIN L"/>
    <property type="match status" value="1"/>
</dbReference>
<sequence length="257" mass="27556">MDRARGAGLRHPNGHALPASGEHAVTAVVSPAFPGLAEPAGGAPTPGGSIRRLRAPSGRSWASYRERWLRRLAQARRQAERAREQAREEGFREGIAAGREQGRREGLEELQARLQATLQALGSAVEEAVRRRDEALRQADADVVKLALAVAERVIRREVSAGPQVTAAVLGSILQEMPQPAGRVVVRVHPDEHRLLTGMQLEIPGRPGALEVTWVADPAVSPGGCRVETEMGSIDAGLETRLSGVAAAVMDVMRRGR</sequence>
<evidence type="ECO:0000313" key="12">
    <source>
        <dbReference type="Proteomes" id="UP001332192"/>
    </source>
</evidence>
<dbReference type="Proteomes" id="UP001332192">
    <property type="component" value="Chromosome"/>
</dbReference>
<dbReference type="EMBL" id="CP141615">
    <property type="protein sequence ID" value="WRP18448.1"/>
    <property type="molecule type" value="Genomic_DNA"/>
</dbReference>
<dbReference type="InterPro" id="IPR051472">
    <property type="entry name" value="T3SS_Stator/FliH"/>
</dbReference>
<gene>
    <name evidence="11" type="ORF">U7230_05435</name>
</gene>